<accession>A0ABW6ZIR3</accession>
<proteinExistence type="predicted"/>
<dbReference type="EMBL" id="JBAFUR010000003">
    <property type="protein sequence ID" value="MFG1253172.1"/>
    <property type="molecule type" value="Genomic_DNA"/>
</dbReference>
<evidence type="ECO:0000256" key="1">
    <source>
        <dbReference type="SAM" id="Phobius"/>
    </source>
</evidence>
<evidence type="ECO:0000313" key="3">
    <source>
        <dbReference type="Proteomes" id="UP001604043"/>
    </source>
</evidence>
<keyword evidence="3" id="KW-1185">Reference proteome</keyword>
<gene>
    <name evidence="2" type="ORF">V5F30_13275</name>
</gene>
<feature type="transmembrane region" description="Helical" evidence="1">
    <location>
        <begin position="50"/>
        <end position="72"/>
    </location>
</feature>
<dbReference type="RefSeq" id="WP_394009224.1">
    <property type="nucleotide sequence ID" value="NZ_JBAFUR010000003.1"/>
</dbReference>
<evidence type="ECO:0000313" key="2">
    <source>
        <dbReference type="EMBL" id="MFG1253172.1"/>
    </source>
</evidence>
<keyword evidence="1" id="KW-0812">Transmembrane</keyword>
<dbReference type="Proteomes" id="UP001604043">
    <property type="component" value="Unassembled WGS sequence"/>
</dbReference>
<organism evidence="2 3">
    <name type="scientific">Xanthobacter aminoxidans</name>
    <dbReference type="NCBI Taxonomy" id="186280"/>
    <lineage>
        <taxon>Bacteria</taxon>
        <taxon>Pseudomonadati</taxon>
        <taxon>Pseudomonadota</taxon>
        <taxon>Alphaproteobacteria</taxon>
        <taxon>Hyphomicrobiales</taxon>
        <taxon>Xanthobacteraceae</taxon>
        <taxon>Xanthobacter</taxon>
    </lineage>
</organism>
<keyword evidence="1" id="KW-0472">Membrane</keyword>
<keyword evidence="1" id="KW-1133">Transmembrane helix</keyword>
<feature type="transmembrane region" description="Helical" evidence="1">
    <location>
        <begin position="92"/>
        <end position="114"/>
    </location>
</feature>
<protein>
    <recommendedName>
        <fullName evidence="4">Holin-X, holin superfamily III</fullName>
    </recommendedName>
</protein>
<reference evidence="2 3" key="1">
    <citation type="submission" date="2024-02" db="EMBL/GenBank/DDBJ databases">
        <title>Expansion and revision of Xanthobacter and proposal of Roseixanthobacter gen. nov.</title>
        <authorList>
            <person name="Soltysiak M.P.M."/>
            <person name="Jalihal A."/>
            <person name="Ory A."/>
            <person name="Chrisophersen C."/>
            <person name="Lee A.D."/>
            <person name="Boulton J."/>
            <person name="Springer M."/>
        </authorList>
    </citation>
    <scope>NUCLEOTIDE SEQUENCE [LARGE SCALE GENOMIC DNA]</scope>
    <source>
        <strain evidence="2 3">CB5</strain>
    </source>
</reference>
<comment type="caution">
    <text evidence="2">The sequence shown here is derived from an EMBL/GenBank/DDBJ whole genome shotgun (WGS) entry which is preliminary data.</text>
</comment>
<evidence type="ECO:0008006" key="4">
    <source>
        <dbReference type="Google" id="ProtNLM"/>
    </source>
</evidence>
<name>A0ABW6ZIR3_9HYPH</name>
<sequence>MSETIMSGRCDVGGYMEAGHFSLTRRAVRQSPADPELLARAVRAHKEGDALAQAVLTFALMVAIGAVALVLGGHAAMAGDLIAGGVKESSGFLLSLGVVGGAVLLSALAARRFATSRIETRRIETRARARSR</sequence>